<dbReference type="EMBL" id="QWLA01000014">
    <property type="protein sequence ID" value="RIH88014.1"/>
    <property type="molecule type" value="Genomic_DNA"/>
</dbReference>
<dbReference type="AlphaFoldDB" id="A0A399ETS7"/>
<proteinExistence type="predicted"/>
<dbReference type="OrthoDB" id="34335at2"/>
<dbReference type="Pfam" id="PF10646">
    <property type="entry name" value="Germane"/>
    <property type="match status" value="1"/>
</dbReference>
<accession>A0A399ETS7</accession>
<protein>
    <submittedName>
        <fullName evidence="2">Sporulation and spore germination</fullName>
    </submittedName>
</protein>
<organism evidence="2 3">
    <name type="scientific">Calidithermus roseus</name>
    <dbReference type="NCBI Taxonomy" id="1644118"/>
    <lineage>
        <taxon>Bacteria</taxon>
        <taxon>Thermotogati</taxon>
        <taxon>Deinococcota</taxon>
        <taxon>Deinococci</taxon>
        <taxon>Thermales</taxon>
        <taxon>Thermaceae</taxon>
        <taxon>Calidithermus</taxon>
    </lineage>
</organism>
<gene>
    <name evidence="2" type="ORF">Mrose_01081</name>
</gene>
<evidence type="ECO:0000259" key="1">
    <source>
        <dbReference type="SMART" id="SM00909"/>
    </source>
</evidence>
<dbReference type="InterPro" id="IPR019606">
    <property type="entry name" value="GerMN"/>
</dbReference>
<dbReference type="Proteomes" id="UP000265341">
    <property type="component" value="Unassembled WGS sequence"/>
</dbReference>
<dbReference type="SMART" id="SM00909">
    <property type="entry name" value="Germane"/>
    <property type="match status" value="1"/>
</dbReference>
<reference evidence="2 3" key="1">
    <citation type="submission" date="2018-08" db="EMBL/GenBank/DDBJ databases">
        <title>Meiothermus roseus NBRC 110900 genome sequencing project.</title>
        <authorList>
            <person name="Da Costa M.S."/>
            <person name="Albuquerque L."/>
            <person name="Raposo P."/>
            <person name="Froufe H.J.C."/>
            <person name="Barroso C.S."/>
            <person name="Egas C."/>
        </authorList>
    </citation>
    <scope>NUCLEOTIDE SEQUENCE [LARGE SCALE GENOMIC DNA]</scope>
    <source>
        <strain evidence="2 3">NBRC 110900</strain>
    </source>
</reference>
<sequence>MRRFLTLFNLLGLLVLIGGAWVFLYTQGALQVPVVSLPSKADEQLGQRAVRLHFANAKADGFAVETRTIRIAAGDDPLELALAELLKGPQAQGAFPIAPVGLGVPEVYLYGEMAVVNLPAEYGKLRQGSAAEVMLVYGMAYTLLDFPQVKSVRFLLEGKEVESLGHLSLLEPITRSQ</sequence>
<evidence type="ECO:0000313" key="2">
    <source>
        <dbReference type="EMBL" id="RIH88014.1"/>
    </source>
</evidence>
<comment type="caution">
    <text evidence="2">The sequence shown here is derived from an EMBL/GenBank/DDBJ whole genome shotgun (WGS) entry which is preliminary data.</text>
</comment>
<evidence type="ECO:0000313" key="3">
    <source>
        <dbReference type="Proteomes" id="UP000265341"/>
    </source>
</evidence>
<keyword evidence="3" id="KW-1185">Reference proteome</keyword>
<feature type="domain" description="GerMN" evidence="1">
    <location>
        <begin position="78"/>
        <end position="165"/>
    </location>
</feature>
<dbReference type="RefSeq" id="WP_119276409.1">
    <property type="nucleotide sequence ID" value="NZ_QWLA01000014.1"/>
</dbReference>
<name>A0A399ETS7_9DEIN</name>